<dbReference type="PROSITE" id="PS00028">
    <property type="entry name" value="ZINC_FINGER_C2H2_1"/>
    <property type="match status" value="1"/>
</dbReference>
<dbReference type="SUPFAM" id="SSF47113">
    <property type="entry name" value="Histone-fold"/>
    <property type="match status" value="1"/>
</dbReference>
<gene>
    <name evidence="13" type="ORF">C2E20_8027</name>
</gene>
<dbReference type="GO" id="GO:0030527">
    <property type="term" value="F:structural constituent of chromatin"/>
    <property type="evidence" value="ECO:0007669"/>
    <property type="project" value="InterPro"/>
</dbReference>
<evidence type="ECO:0000256" key="3">
    <source>
        <dbReference type="ARBA" id="ARBA00004286"/>
    </source>
</evidence>
<dbReference type="InterPro" id="IPR009060">
    <property type="entry name" value="UBA-like_sf"/>
</dbReference>
<dbReference type="Pfam" id="PF15511">
    <property type="entry name" value="CENP-T_C"/>
    <property type="match status" value="1"/>
</dbReference>
<name>A0A2P6V2J8_9CHLO</name>
<evidence type="ECO:0000256" key="11">
    <source>
        <dbReference type="SAM" id="MobiDB-lite"/>
    </source>
</evidence>
<dbReference type="CDD" id="cd10461">
    <property type="entry name" value="PUB_UBA_plant"/>
    <property type="match status" value="1"/>
</dbReference>
<evidence type="ECO:0000256" key="8">
    <source>
        <dbReference type="ARBA" id="ARBA00023269"/>
    </source>
</evidence>
<dbReference type="InterPro" id="IPR001951">
    <property type="entry name" value="Histone_H4"/>
</dbReference>
<feature type="compositionally biased region" description="Basic and acidic residues" evidence="11">
    <location>
        <begin position="392"/>
        <end position="406"/>
    </location>
</feature>
<dbReference type="GO" id="GO:0000786">
    <property type="term" value="C:nucleosome"/>
    <property type="evidence" value="ECO:0007669"/>
    <property type="project" value="UniProtKB-KW"/>
</dbReference>
<evidence type="ECO:0000256" key="5">
    <source>
        <dbReference type="ARBA" id="ARBA00022454"/>
    </source>
</evidence>
<evidence type="ECO:0000256" key="1">
    <source>
        <dbReference type="ARBA" id="ARBA00002001"/>
    </source>
</evidence>
<dbReference type="InterPro" id="IPR015940">
    <property type="entry name" value="UBA"/>
</dbReference>
<evidence type="ECO:0000259" key="12">
    <source>
        <dbReference type="PROSITE" id="PS50030"/>
    </source>
</evidence>
<dbReference type="InterPro" id="IPR013087">
    <property type="entry name" value="Znf_C2H2_type"/>
</dbReference>
<sequence length="530" mass="58892">MSGRGKGGKGLGKGGAKRHRKVLRDNIQGITKPAIRRLARRGGVKRISGLIYEETRGVLKVFLENVVRDAVTYTEHARRKTVTAFDVVYALKRQGRTLYGFGASANAASCSAMAQALSLKCDICGVQLRSVKEAQDHGDATGHAAFSESTEAVKRLVCKECGKTCRSDTEWDIHSKRTGHAAHDDKTDEAEAMDTEGQMKAAAAAEAGDARPGSSGGGGEPEEMVPAEVHADTLKQMEEMGFPTARATRALYHSGESLEAALGWLEEHQGDADIDEPLMVPKSAPKKKLTPEEAKAAAAELIKRARERRERDEREAERLREQERIRAGKELALAARQEDELRLKRMIEARRLEKEEEARAREKIRIKLEEDRRERRRKLGLPEELTEEEKEEERRKAAAKAEEERKRKLPVKPVEVGEKMRNILVDMKKAHGGQDEGVKTCWQTLLKMCGNVYANPGEDKFRRIRLTNPAIQQRVAAFTGAVDFLLLAGFQRDASGEGLEMPADKVDRLVLEVAGEQLNSAINNPFFGML</sequence>
<keyword evidence="14" id="KW-1185">Reference proteome</keyword>
<dbReference type="Gene3D" id="1.20.58.2190">
    <property type="match status" value="1"/>
</dbReference>
<evidence type="ECO:0000256" key="4">
    <source>
        <dbReference type="ARBA" id="ARBA00006564"/>
    </source>
</evidence>
<comment type="subcellular location">
    <subcellularLocation>
        <location evidence="3">Chromosome</location>
    </subcellularLocation>
    <subcellularLocation>
        <location evidence="2">Nucleus</location>
    </subcellularLocation>
</comment>
<dbReference type="InterPro" id="IPR057766">
    <property type="entry name" value="Znf-C2H2_OTU1-like_C"/>
</dbReference>
<dbReference type="InterPro" id="IPR019809">
    <property type="entry name" value="Histone_H4_CS"/>
</dbReference>
<evidence type="ECO:0000313" key="14">
    <source>
        <dbReference type="Proteomes" id="UP000239649"/>
    </source>
</evidence>
<dbReference type="PRINTS" id="PR00623">
    <property type="entry name" value="HISTONEH4"/>
</dbReference>
<dbReference type="SMART" id="SM00580">
    <property type="entry name" value="PUG"/>
    <property type="match status" value="1"/>
</dbReference>
<comment type="caution">
    <text evidence="13">The sequence shown here is derived from an EMBL/GenBank/DDBJ whole genome shotgun (WGS) entry which is preliminary data.</text>
</comment>
<dbReference type="SMART" id="SM00165">
    <property type="entry name" value="UBA"/>
    <property type="match status" value="1"/>
</dbReference>
<evidence type="ECO:0000313" key="13">
    <source>
        <dbReference type="EMBL" id="PSC68310.1"/>
    </source>
</evidence>
<dbReference type="GO" id="GO:0005634">
    <property type="term" value="C:nucleus"/>
    <property type="evidence" value="ECO:0007669"/>
    <property type="project" value="UniProtKB-SubCell"/>
</dbReference>
<evidence type="ECO:0000256" key="7">
    <source>
        <dbReference type="ARBA" id="ARBA00023242"/>
    </source>
</evidence>
<dbReference type="InterPro" id="IPR009072">
    <property type="entry name" value="Histone-fold"/>
</dbReference>
<feature type="domain" description="UBA" evidence="12">
    <location>
        <begin position="228"/>
        <end position="268"/>
    </location>
</feature>
<dbReference type="Pfam" id="PF09409">
    <property type="entry name" value="PUB"/>
    <property type="match status" value="1"/>
</dbReference>
<dbReference type="STRING" id="554055.A0A2P6V2J8"/>
<keyword evidence="5 9" id="KW-0158">Chromosome</keyword>
<keyword evidence="6 9" id="KW-0238">DNA-binding</keyword>
<dbReference type="CDD" id="cd14290">
    <property type="entry name" value="UBA_PUB_plant"/>
    <property type="match status" value="1"/>
</dbReference>
<keyword evidence="8 9" id="KW-0544">Nucleosome core</keyword>
<organism evidence="13 14">
    <name type="scientific">Micractinium conductrix</name>
    <dbReference type="NCBI Taxonomy" id="554055"/>
    <lineage>
        <taxon>Eukaryota</taxon>
        <taxon>Viridiplantae</taxon>
        <taxon>Chlorophyta</taxon>
        <taxon>core chlorophytes</taxon>
        <taxon>Trebouxiophyceae</taxon>
        <taxon>Chlorellales</taxon>
        <taxon>Chlorellaceae</taxon>
        <taxon>Chlorella clade</taxon>
        <taxon>Micractinium</taxon>
    </lineage>
</organism>
<keyword evidence="10" id="KW-0175">Coiled coil</keyword>
<dbReference type="InterPro" id="IPR035425">
    <property type="entry name" value="CENP-T/H4_C"/>
</dbReference>
<dbReference type="GO" id="GO:0046982">
    <property type="term" value="F:protein heterodimerization activity"/>
    <property type="evidence" value="ECO:0007669"/>
    <property type="project" value="InterPro"/>
</dbReference>
<dbReference type="Gene3D" id="1.10.8.10">
    <property type="entry name" value="DNA helicase RuvA subunit, C-terminal domain"/>
    <property type="match status" value="1"/>
</dbReference>
<dbReference type="GO" id="GO:0003677">
    <property type="term" value="F:DNA binding"/>
    <property type="evidence" value="ECO:0007669"/>
    <property type="project" value="UniProtKB-KW"/>
</dbReference>
<evidence type="ECO:0000256" key="9">
    <source>
        <dbReference type="RuleBase" id="RU000528"/>
    </source>
</evidence>
<dbReference type="SUPFAM" id="SSF46934">
    <property type="entry name" value="UBA-like"/>
    <property type="match status" value="1"/>
</dbReference>
<dbReference type="AlphaFoldDB" id="A0A2P6V2J8"/>
<dbReference type="InterPro" id="IPR036339">
    <property type="entry name" value="PUB-like_dom_sf"/>
</dbReference>
<feature type="coiled-coil region" evidence="10">
    <location>
        <begin position="295"/>
        <end position="322"/>
    </location>
</feature>
<comment type="subunit">
    <text evidence="9">The nucleosome is a histone octamer containing two molecules each of H2A, H2B, H3 and H4 assembled in one H3-H4 heterotetramer and two H2A-H2B heterodimers. The octamer wraps approximately 147 bp of DNA.</text>
</comment>
<feature type="region of interest" description="Disordered" evidence="11">
    <location>
        <begin position="176"/>
        <end position="223"/>
    </location>
</feature>
<comment type="similarity">
    <text evidence="4 9">Belongs to the histone H4 family.</text>
</comment>
<evidence type="ECO:0000256" key="2">
    <source>
        <dbReference type="ARBA" id="ARBA00004123"/>
    </source>
</evidence>
<dbReference type="Proteomes" id="UP000239649">
    <property type="component" value="Unassembled WGS sequence"/>
</dbReference>
<dbReference type="Gene3D" id="1.10.20.10">
    <property type="entry name" value="Histone, subunit A"/>
    <property type="match status" value="1"/>
</dbReference>
<dbReference type="OrthoDB" id="435269at2759"/>
<feature type="compositionally biased region" description="Low complexity" evidence="11">
    <location>
        <begin position="201"/>
        <end position="213"/>
    </location>
</feature>
<dbReference type="EMBL" id="LHPF02000038">
    <property type="protein sequence ID" value="PSC68310.1"/>
    <property type="molecule type" value="Genomic_DNA"/>
</dbReference>
<comment type="function">
    <text evidence="1 9">Core component of nucleosome. Nucleosomes wrap and compact DNA into chromatin, limiting DNA accessibility to the cellular machineries which require DNA as a template. Histones thereby play a central role in transcription regulation, DNA repair, DNA replication and chromosomal stability. DNA accessibility is regulated via a complex set of post-translational modifications of histones, also called histone code, and nucleosome remodeling.</text>
</comment>
<dbReference type="PANTHER" id="PTHR46713">
    <property type="entry name" value="F13M7.16 PROTEIN"/>
    <property type="match status" value="1"/>
</dbReference>
<dbReference type="SMART" id="SM00417">
    <property type="entry name" value="H4"/>
    <property type="match status" value="1"/>
</dbReference>
<evidence type="ECO:0000256" key="6">
    <source>
        <dbReference type="ARBA" id="ARBA00023125"/>
    </source>
</evidence>
<evidence type="ECO:0000256" key="10">
    <source>
        <dbReference type="SAM" id="Coils"/>
    </source>
</evidence>
<dbReference type="Pfam" id="PF24560">
    <property type="entry name" value="zf-C2H2_OTU1_C"/>
    <property type="match status" value="1"/>
</dbReference>
<feature type="region of interest" description="Disordered" evidence="11">
    <location>
        <begin position="384"/>
        <end position="407"/>
    </location>
</feature>
<accession>A0A2P6V2J8</accession>
<dbReference type="PROSITE" id="PS00047">
    <property type="entry name" value="HISTONE_H4"/>
    <property type="match status" value="1"/>
</dbReference>
<dbReference type="InterPro" id="IPR018997">
    <property type="entry name" value="PUB_domain"/>
</dbReference>
<dbReference type="SUPFAM" id="SSF143503">
    <property type="entry name" value="PUG domain-like"/>
    <property type="match status" value="1"/>
</dbReference>
<dbReference type="PANTHER" id="PTHR46713:SF1">
    <property type="entry name" value="F13M7.16 PROTEIN"/>
    <property type="match status" value="1"/>
</dbReference>
<keyword evidence="7 9" id="KW-0539">Nucleus</keyword>
<proteinExistence type="inferred from homology"/>
<reference evidence="13 14" key="1">
    <citation type="journal article" date="2018" name="Plant J.">
        <title>Genome sequences of Chlorella sorokiniana UTEX 1602 and Micractinium conductrix SAG 241.80: implications to maltose excretion by a green alga.</title>
        <authorList>
            <person name="Arriola M.B."/>
            <person name="Velmurugan N."/>
            <person name="Zhang Y."/>
            <person name="Plunkett M.H."/>
            <person name="Hondzo H."/>
            <person name="Barney B.M."/>
        </authorList>
    </citation>
    <scope>NUCLEOTIDE SEQUENCE [LARGE SCALE GENOMIC DNA]</scope>
    <source>
        <strain evidence="13 14">SAG 241.80</strain>
    </source>
</reference>
<dbReference type="FunFam" id="1.10.20.10:FF:000002">
    <property type="entry name" value="Histone H4"/>
    <property type="match status" value="1"/>
</dbReference>
<feature type="compositionally biased region" description="Basic and acidic residues" evidence="11">
    <location>
        <begin position="176"/>
        <end position="186"/>
    </location>
</feature>
<protein>
    <recommendedName>
        <fullName evidence="9">Histone H4</fullName>
    </recommendedName>
</protein>
<dbReference type="PROSITE" id="PS50030">
    <property type="entry name" value="UBA"/>
    <property type="match status" value="1"/>
</dbReference>
<dbReference type="CDD" id="cd22912">
    <property type="entry name" value="HFD_H4"/>
    <property type="match status" value="1"/>
</dbReference>
<dbReference type="Pfam" id="PF22562">
    <property type="entry name" value="UBA_7"/>
    <property type="match status" value="1"/>
</dbReference>